<keyword evidence="14" id="KW-0966">Cell projection</keyword>
<protein>
    <recommendedName>
        <fullName evidence="4">Flagellar motor switch protein FliG</fullName>
    </recommendedName>
</protein>
<dbReference type="EMBL" id="CP000830">
    <property type="protein sequence ID" value="ABV93587.1"/>
    <property type="molecule type" value="Genomic_DNA"/>
</dbReference>
<keyword evidence="14" id="KW-0282">Flagellum</keyword>
<evidence type="ECO:0000256" key="5">
    <source>
        <dbReference type="ARBA" id="ARBA00022475"/>
    </source>
</evidence>
<gene>
    <name evidence="14" type="ordered locus">Dshi_1845</name>
</gene>
<dbReference type="InterPro" id="IPR028263">
    <property type="entry name" value="FliG_N"/>
</dbReference>
<dbReference type="Pfam" id="PF01706">
    <property type="entry name" value="FliG_C"/>
    <property type="match status" value="1"/>
</dbReference>
<dbReference type="InterPro" id="IPR000090">
    <property type="entry name" value="Flg_Motor_Flig"/>
</dbReference>
<name>A8LN74_DINSH</name>
<comment type="similarity">
    <text evidence="3">Belongs to the FliG family.</text>
</comment>
<evidence type="ECO:0000256" key="1">
    <source>
        <dbReference type="ARBA" id="ARBA00004117"/>
    </source>
</evidence>
<dbReference type="Pfam" id="PF14841">
    <property type="entry name" value="FliG_M"/>
    <property type="match status" value="1"/>
</dbReference>
<organism evidence="14 15">
    <name type="scientific">Dinoroseobacter shibae (strain DSM 16493 / NCIMB 14021 / DFL 12)</name>
    <dbReference type="NCBI Taxonomy" id="398580"/>
    <lineage>
        <taxon>Bacteria</taxon>
        <taxon>Pseudomonadati</taxon>
        <taxon>Pseudomonadota</taxon>
        <taxon>Alphaproteobacteria</taxon>
        <taxon>Rhodobacterales</taxon>
        <taxon>Roseobacteraceae</taxon>
        <taxon>Dinoroseobacter</taxon>
    </lineage>
</organism>
<feature type="domain" description="Flagellar motor switch protein FliG N-terminal" evidence="13">
    <location>
        <begin position="22"/>
        <end position="124"/>
    </location>
</feature>
<dbReference type="PRINTS" id="PR00954">
    <property type="entry name" value="FLGMOTORFLIG"/>
</dbReference>
<dbReference type="GO" id="GO:0071973">
    <property type="term" value="P:bacterial-type flagellum-dependent cell motility"/>
    <property type="evidence" value="ECO:0007669"/>
    <property type="project" value="InterPro"/>
</dbReference>
<comment type="subcellular location">
    <subcellularLocation>
        <location evidence="1">Bacterial flagellum basal body</location>
    </subcellularLocation>
    <subcellularLocation>
        <location evidence="2">Cell membrane</location>
        <topology evidence="2">Peripheral membrane protein</topology>
        <orientation evidence="2">Cytoplasmic side</orientation>
    </subcellularLocation>
</comment>
<keyword evidence="14" id="KW-0969">Cilium</keyword>
<dbReference type="SUPFAM" id="SSF48029">
    <property type="entry name" value="FliG"/>
    <property type="match status" value="2"/>
</dbReference>
<evidence type="ECO:0000256" key="2">
    <source>
        <dbReference type="ARBA" id="ARBA00004413"/>
    </source>
</evidence>
<accession>A8LN74</accession>
<feature type="domain" description="Flagellar motor switch protein FliG C-terminal" evidence="11">
    <location>
        <begin position="234"/>
        <end position="344"/>
    </location>
</feature>
<evidence type="ECO:0000259" key="13">
    <source>
        <dbReference type="Pfam" id="PF14842"/>
    </source>
</evidence>
<dbReference type="Proteomes" id="UP000006833">
    <property type="component" value="Chromosome"/>
</dbReference>
<dbReference type="GO" id="GO:0006935">
    <property type="term" value="P:chemotaxis"/>
    <property type="evidence" value="ECO:0007669"/>
    <property type="project" value="UniProtKB-KW"/>
</dbReference>
<dbReference type="GO" id="GO:0009425">
    <property type="term" value="C:bacterial-type flagellum basal body"/>
    <property type="evidence" value="ECO:0007669"/>
    <property type="project" value="UniProtKB-SubCell"/>
</dbReference>
<dbReference type="InterPro" id="IPR032779">
    <property type="entry name" value="FliG_M"/>
</dbReference>
<dbReference type="eggNOG" id="COG1536">
    <property type="taxonomic scope" value="Bacteria"/>
</dbReference>
<comment type="function">
    <text evidence="10">FliG is one of three proteins (FliG, FliN, FliM) that forms the rotor-mounted switch complex (C ring), located at the base of the basal body. This complex interacts with the CheY and CheZ chemotaxis proteins, in addition to contacting components of the motor that determine the direction of flagellar rotation.</text>
</comment>
<evidence type="ECO:0000259" key="12">
    <source>
        <dbReference type="Pfam" id="PF14841"/>
    </source>
</evidence>
<evidence type="ECO:0000259" key="11">
    <source>
        <dbReference type="Pfam" id="PF01706"/>
    </source>
</evidence>
<keyword evidence="15" id="KW-1185">Reference proteome</keyword>
<dbReference type="AlphaFoldDB" id="A8LN74"/>
<evidence type="ECO:0000256" key="3">
    <source>
        <dbReference type="ARBA" id="ARBA00010299"/>
    </source>
</evidence>
<keyword evidence="9" id="KW-0975">Bacterial flagellum</keyword>
<sequence>MQAENRVSTATVSKPAGAGLALTRRQKAAVVLRLLLEDGLAPDLTALTAHQQATLAQEMGQLKPISRDQLQAVVAEFVSELDDLGLSFPKGLNDALEKLSGHISEDVALALRREAGLTAQRSIWDILSEMEAEAIVPLIDGESAEICAVILSKIKVGKAADVLGLLPGARARRITFAISQTSGINPMLVDQIGDSLRVRIEAAPAQAFAKDPVARLGDILNSSAAATRDELLTGLDESDEGFASKVRKAIFTFAHITDRVSAKDIPAITREVDGDVLVRALAAGAEAYPQVVEFILENMSKRMADQLRDEMAEIGTVPAREGETAMTDVVMAIRKLEADGEIALIVEEA</sequence>
<evidence type="ECO:0000256" key="10">
    <source>
        <dbReference type="ARBA" id="ARBA00025598"/>
    </source>
</evidence>
<dbReference type="KEGG" id="dsh:Dshi_1845"/>
<feature type="domain" description="Flagellar motor switch protein FliG middle" evidence="12">
    <location>
        <begin position="133"/>
        <end position="206"/>
    </location>
</feature>
<dbReference type="InterPro" id="IPR023087">
    <property type="entry name" value="Flg_Motor_Flig_C"/>
</dbReference>
<keyword evidence="5" id="KW-1003">Cell membrane</keyword>
<dbReference type="GO" id="GO:0003774">
    <property type="term" value="F:cytoskeletal motor activity"/>
    <property type="evidence" value="ECO:0007669"/>
    <property type="project" value="InterPro"/>
</dbReference>
<evidence type="ECO:0000256" key="9">
    <source>
        <dbReference type="ARBA" id="ARBA00023143"/>
    </source>
</evidence>
<keyword evidence="8" id="KW-0472">Membrane</keyword>
<keyword evidence="6" id="KW-0145">Chemotaxis</keyword>
<dbReference type="Gene3D" id="1.10.220.30">
    <property type="match status" value="3"/>
</dbReference>
<reference evidence="15" key="1">
    <citation type="journal article" date="2010" name="ISME J.">
        <title>The complete genome sequence of the algal symbiont Dinoroseobacter shibae: a hitchhiker's guide to life in the sea.</title>
        <authorList>
            <person name="Wagner-Dobler I."/>
            <person name="Ballhausen B."/>
            <person name="Berger M."/>
            <person name="Brinkhoff T."/>
            <person name="Buchholz I."/>
            <person name="Bunk B."/>
            <person name="Cypionka H."/>
            <person name="Daniel R."/>
            <person name="Drepper T."/>
            <person name="Gerdts G."/>
            <person name="Hahnke S."/>
            <person name="Han C."/>
            <person name="Jahn D."/>
            <person name="Kalhoefer D."/>
            <person name="Kiss H."/>
            <person name="Klenk H.P."/>
            <person name="Kyrpides N."/>
            <person name="Liebl W."/>
            <person name="Liesegang H."/>
            <person name="Meincke L."/>
            <person name="Pati A."/>
            <person name="Petersen J."/>
            <person name="Piekarski T."/>
            <person name="Pommerenke C."/>
            <person name="Pradella S."/>
            <person name="Pukall R."/>
            <person name="Rabus R."/>
            <person name="Stackebrandt E."/>
            <person name="Thole S."/>
            <person name="Thompson L."/>
            <person name="Tielen P."/>
            <person name="Tomasch J."/>
            <person name="von Jan M."/>
            <person name="Wanphrut N."/>
            <person name="Wichels A."/>
            <person name="Zech H."/>
            <person name="Simon M."/>
        </authorList>
    </citation>
    <scope>NUCLEOTIDE SEQUENCE [LARGE SCALE GENOMIC DNA]</scope>
    <source>
        <strain evidence="15">DSM 16493 / NCIMB 14021 / DFL 12</strain>
    </source>
</reference>
<dbReference type="HOGENOM" id="CLU_047835_1_1_5"/>
<evidence type="ECO:0000313" key="14">
    <source>
        <dbReference type="EMBL" id="ABV93587.1"/>
    </source>
</evidence>
<keyword evidence="7" id="KW-0283">Flagellar rotation</keyword>
<proteinExistence type="inferred from homology"/>
<dbReference type="PANTHER" id="PTHR30534:SF0">
    <property type="entry name" value="FLAGELLAR MOTOR SWITCH PROTEIN FLIG"/>
    <property type="match status" value="1"/>
</dbReference>
<dbReference type="Pfam" id="PF14842">
    <property type="entry name" value="FliG_N"/>
    <property type="match status" value="1"/>
</dbReference>
<dbReference type="STRING" id="398580.Dshi_1845"/>
<dbReference type="PANTHER" id="PTHR30534">
    <property type="entry name" value="FLAGELLAR MOTOR SWITCH PROTEIN FLIG"/>
    <property type="match status" value="1"/>
</dbReference>
<evidence type="ECO:0000256" key="7">
    <source>
        <dbReference type="ARBA" id="ARBA00022779"/>
    </source>
</evidence>
<dbReference type="InterPro" id="IPR011002">
    <property type="entry name" value="FliG_a-hlx"/>
</dbReference>
<evidence type="ECO:0000256" key="8">
    <source>
        <dbReference type="ARBA" id="ARBA00023136"/>
    </source>
</evidence>
<evidence type="ECO:0000313" key="15">
    <source>
        <dbReference type="Proteomes" id="UP000006833"/>
    </source>
</evidence>
<dbReference type="OrthoDB" id="7616820at2"/>
<dbReference type="GO" id="GO:0005886">
    <property type="term" value="C:plasma membrane"/>
    <property type="evidence" value="ECO:0007669"/>
    <property type="project" value="UniProtKB-SubCell"/>
</dbReference>
<evidence type="ECO:0000256" key="4">
    <source>
        <dbReference type="ARBA" id="ARBA00021870"/>
    </source>
</evidence>
<evidence type="ECO:0000256" key="6">
    <source>
        <dbReference type="ARBA" id="ARBA00022500"/>
    </source>
</evidence>